<keyword evidence="2" id="KW-1185">Reference proteome</keyword>
<gene>
    <name evidence="1" type="ordered locus">Cycma_0875</name>
</gene>
<dbReference type="STRING" id="880070.Cycma_0875"/>
<dbReference type="RefSeq" id="WP_014018945.1">
    <property type="nucleotide sequence ID" value="NC_015914.1"/>
</dbReference>
<proteinExistence type="predicted"/>
<sequence length="243" mass="28576">MKNIMTIDSEYFDFGLWWGKIITSSYGHQDLMLYLNDKDSILAHLKNNRSLKSFSIKNDSLIISGSVYIDMFGASLHSEFQHAGSMYLNYIIVYLFEVLEQILKKSVFLFLLANNNLLKRVEQINSNFQINTSFNLDNLTSTELTRDIIKSVCKRASAYIIYGKIDKSFIRFENLIKLKYSTNIIGFFKGLQNKRNIIVHESEFKNVDLEYFHEIVNSFKEVLMGLEKEFDKKNIKYDRPFDW</sequence>
<reference evidence="2" key="1">
    <citation type="submission" date="2011-07" db="EMBL/GenBank/DDBJ databases">
        <title>The complete genome of Cyclobacterium marinum DSM 745.</title>
        <authorList>
            <person name="Lucas S."/>
            <person name="Han J."/>
            <person name="Lapidus A."/>
            <person name="Bruce D."/>
            <person name="Goodwin L."/>
            <person name="Pitluck S."/>
            <person name="Peters L."/>
            <person name="Kyrpides N."/>
            <person name="Mavromatis K."/>
            <person name="Ivanova N."/>
            <person name="Ovchinnikova G."/>
            <person name="Chertkov O."/>
            <person name="Detter J.C."/>
            <person name="Tapia R."/>
            <person name="Han C."/>
            <person name="Land M."/>
            <person name="Hauser L."/>
            <person name="Markowitz V."/>
            <person name="Cheng J.-F."/>
            <person name="Hugenholtz P."/>
            <person name="Woyke T."/>
            <person name="Wu D."/>
            <person name="Tindall B."/>
            <person name="Schuetze A."/>
            <person name="Brambilla E."/>
            <person name="Klenk H.-P."/>
            <person name="Eisen J.A."/>
        </authorList>
    </citation>
    <scope>NUCLEOTIDE SEQUENCE [LARGE SCALE GENOMIC DNA]</scope>
    <source>
        <strain evidence="2">ATCC 25205 / DSM 745 / LMG 13164 / NCIMB 1802</strain>
    </source>
</reference>
<protein>
    <recommendedName>
        <fullName evidence="3">RiboL-PSP-HEPN domain-containing protein</fullName>
    </recommendedName>
</protein>
<name>G0J3K9_CYCMS</name>
<dbReference type="KEGG" id="cmr:Cycma_0875"/>
<dbReference type="AlphaFoldDB" id="G0J3K9"/>
<evidence type="ECO:0008006" key="3">
    <source>
        <dbReference type="Google" id="ProtNLM"/>
    </source>
</evidence>
<accession>G0J3K9</accession>
<dbReference type="EMBL" id="CP002955">
    <property type="protein sequence ID" value="AEL24648.1"/>
    <property type="molecule type" value="Genomic_DNA"/>
</dbReference>
<dbReference type="HOGENOM" id="CLU_1141089_0_0_10"/>
<dbReference type="OrthoDB" id="9947248at2"/>
<evidence type="ECO:0000313" key="1">
    <source>
        <dbReference type="EMBL" id="AEL24648.1"/>
    </source>
</evidence>
<organism evidence="1 2">
    <name type="scientific">Cyclobacterium marinum (strain ATCC 25205 / DSM 745 / LMG 13164 / NCIMB 1802)</name>
    <name type="common">Flectobacillus marinus</name>
    <dbReference type="NCBI Taxonomy" id="880070"/>
    <lineage>
        <taxon>Bacteria</taxon>
        <taxon>Pseudomonadati</taxon>
        <taxon>Bacteroidota</taxon>
        <taxon>Cytophagia</taxon>
        <taxon>Cytophagales</taxon>
        <taxon>Cyclobacteriaceae</taxon>
        <taxon>Cyclobacterium</taxon>
    </lineage>
</organism>
<dbReference type="Proteomes" id="UP000001635">
    <property type="component" value="Chromosome"/>
</dbReference>
<evidence type="ECO:0000313" key="2">
    <source>
        <dbReference type="Proteomes" id="UP000001635"/>
    </source>
</evidence>